<name>A0A564YIB6_HYMDI</name>
<proteinExistence type="predicted"/>
<protein>
    <submittedName>
        <fullName evidence="1">Uncharacterized protein</fullName>
    </submittedName>
</protein>
<evidence type="ECO:0000313" key="1">
    <source>
        <dbReference type="EMBL" id="VUZ46284.1"/>
    </source>
</evidence>
<dbReference type="EMBL" id="CABIJS010000210">
    <property type="protein sequence ID" value="VUZ46284.1"/>
    <property type="molecule type" value="Genomic_DNA"/>
</dbReference>
<gene>
    <name evidence="1" type="ORF">WMSIL1_LOCUS6102</name>
</gene>
<accession>A0A564YIB6</accession>
<dbReference type="Proteomes" id="UP000321570">
    <property type="component" value="Unassembled WGS sequence"/>
</dbReference>
<keyword evidence="2" id="KW-1185">Reference proteome</keyword>
<organism evidence="1 2">
    <name type="scientific">Hymenolepis diminuta</name>
    <name type="common">Rat tapeworm</name>
    <dbReference type="NCBI Taxonomy" id="6216"/>
    <lineage>
        <taxon>Eukaryota</taxon>
        <taxon>Metazoa</taxon>
        <taxon>Spiralia</taxon>
        <taxon>Lophotrochozoa</taxon>
        <taxon>Platyhelminthes</taxon>
        <taxon>Cestoda</taxon>
        <taxon>Eucestoda</taxon>
        <taxon>Cyclophyllidea</taxon>
        <taxon>Hymenolepididae</taxon>
        <taxon>Hymenolepis</taxon>
    </lineage>
</organism>
<dbReference type="AlphaFoldDB" id="A0A564YIB6"/>
<sequence length="52" mass="5878">MIFVLLSNSGGSYTRRSPSVRAKLTNQLNPFSRKGRSPKEVVVKIRTSRFLP</sequence>
<reference evidence="1 2" key="1">
    <citation type="submission" date="2019-07" db="EMBL/GenBank/DDBJ databases">
        <authorList>
            <person name="Jastrzebski P J."/>
            <person name="Paukszto L."/>
            <person name="Jastrzebski P J."/>
        </authorList>
    </citation>
    <scope>NUCLEOTIDE SEQUENCE [LARGE SCALE GENOMIC DNA]</scope>
    <source>
        <strain evidence="1 2">WMS-il1</strain>
    </source>
</reference>
<evidence type="ECO:0000313" key="2">
    <source>
        <dbReference type="Proteomes" id="UP000321570"/>
    </source>
</evidence>